<dbReference type="PANTHER" id="PTHR43540:SF1">
    <property type="entry name" value="ISOCHORISMATASE HYDROLASE"/>
    <property type="match status" value="1"/>
</dbReference>
<dbReference type="Gene3D" id="3.40.50.850">
    <property type="entry name" value="Isochorismatase-like"/>
    <property type="match status" value="1"/>
</dbReference>
<dbReference type="AlphaFoldDB" id="T1D6A5"/>
<dbReference type="SUPFAM" id="SSF52499">
    <property type="entry name" value="Isochorismatase-like hydrolases"/>
    <property type="match status" value="1"/>
</dbReference>
<name>T1D6A5_9ZZZZ</name>
<dbReference type="InterPro" id="IPR036380">
    <property type="entry name" value="Isochorismatase-like_sf"/>
</dbReference>
<evidence type="ECO:0000259" key="2">
    <source>
        <dbReference type="Pfam" id="PF00857"/>
    </source>
</evidence>
<feature type="non-terminal residue" evidence="3">
    <location>
        <position position="145"/>
    </location>
</feature>
<proteinExistence type="predicted"/>
<dbReference type="CDD" id="cd00431">
    <property type="entry name" value="cysteine_hydrolases"/>
    <property type="match status" value="1"/>
</dbReference>
<evidence type="ECO:0000256" key="1">
    <source>
        <dbReference type="ARBA" id="ARBA00022801"/>
    </source>
</evidence>
<reference evidence="3" key="2">
    <citation type="journal article" date="2014" name="ISME J.">
        <title>Microbial stratification in low pH oxic and suboxic macroscopic growths along an acid mine drainage.</title>
        <authorList>
            <person name="Mendez-Garcia C."/>
            <person name="Mesa V."/>
            <person name="Sprenger R.R."/>
            <person name="Richter M."/>
            <person name="Diez M.S."/>
            <person name="Solano J."/>
            <person name="Bargiela R."/>
            <person name="Golyshina O.V."/>
            <person name="Manteca A."/>
            <person name="Ramos J.L."/>
            <person name="Gallego J.R."/>
            <person name="Llorente I."/>
            <person name="Martins Dos Santos V.A."/>
            <person name="Jensen O.N."/>
            <person name="Pelaez A.I."/>
            <person name="Sanchez J."/>
            <person name="Ferrer M."/>
        </authorList>
    </citation>
    <scope>NUCLEOTIDE SEQUENCE</scope>
</reference>
<gene>
    <name evidence="3" type="ORF">B1A_02720</name>
</gene>
<keyword evidence="1 3" id="KW-0378">Hydrolase</keyword>
<dbReference type="PANTHER" id="PTHR43540">
    <property type="entry name" value="PEROXYUREIDOACRYLATE/UREIDOACRYLATE AMIDOHYDROLASE-RELATED"/>
    <property type="match status" value="1"/>
</dbReference>
<organism evidence="3">
    <name type="scientific">mine drainage metagenome</name>
    <dbReference type="NCBI Taxonomy" id="410659"/>
    <lineage>
        <taxon>unclassified sequences</taxon>
        <taxon>metagenomes</taxon>
        <taxon>ecological metagenomes</taxon>
    </lineage>
</organism>
<protein>
    <submittedName>
        <fullName evidence="3">Isochorismatase hydrolase</fullName>
    </submittedName>
</protein>
<dbReference type="Pfam" id="PF00857">
    <property type="entry name" value="Isochorismatase"/>
    <property type="match status" value="1"/>
</dbReference>
<sequence>MPAPTKLTGDSNLANQALLIMDLQNGIVSRLSSEKAESLLTVLADAATAARKAKIQVIYVRVAFRSGAPEISQRNQSFSNLASSQTMGETDDVTQIHPAISPHPGDIVVVKRRVSAFTGSDLEVVLRSLGIDSLVLAGIATSGVV</sequence>
<dbReference type="InterPro" id="IPR050272">
    <property type="entry name" value="Isochorismatase-like_hydrls"/>
</dbReference>
<dbReference type="GO" id="GO:0016787">
    <property type="term" value="F:hydrolase activity"/>
    <property type="evidence" value="ECO:0007669"/>
    <property type="project" value="UniProtKB-KW"/>
</dbReference>
<comment type="caution">
    <text evidence="3">The sequence shown here is derived from an EMBL/GenBank/DDBJ whole genome shotgun (WGS) entry which is preliminary data.</text>
</comment>
<reference evidence="3" key="1">
    <citation type="submission" date="2013-08" db="EMBL/GenBank/DDBJ databases">
        <authorList>
            <person name="Mendez C."/>
            <person name="Richter M."/>
            <person name="Ferrer M."/>
            <person name="Sanchez J."/>
        </authorList>
    </citation>
    <scope>NUCLEOTIDE SEQUENCE</scope>
</reference>
<dbReference type="EMBL" id="AUZX01002015">
    <property type="protein sequence ID" value="EQD77800.1"/>
    <property type="molecule type" value="Genomic_DNA"/>
</dbReference>
<dbReference type="InterPro" id="IPR000868">
    <property type="entry name" value="Isochorismatase-like_dom"/>
</dbReference>
<accession>T1D6A5</accession>
<evidence type="ECO:0000313" key="3">
    <source>
        <dbReference type="EMBL" id="EQD77800.1"/>
    </source>
</evidence>
<feature type="domain" description="Isochorismatase-like" evidence="2">
    <location>
        <begin position="17"/>
        <end position="145"/>
    </location>
</feature>